<dbReference type="InterPro" id="IPR003593">
    <property type="entry name" value="AAA+_ATPase"/>
</dbReference>
<evidence type="ECO:0000259" key="5">
    <source>
        <dbReference type="PROSITE" id="PS50893"/>
    </source>
</evidence>
<dbReference type="InterPro" id="IPR027417">
    <property type="entry name" value="P-loop_NTPase"/>
</dbReference>
<dbReference type="PROSITE" id="PS50893">
    <property type="entry name" value="ABC_TRANSPORTER_2"/>
    <property type="match status" value="1"/>
</dbReference>
<dbReference type="PROSITE" id="PS00211">
    <property type="entry name" value="ABC_TRANSPORTER_1"/>
    <property type="match status" value="1"/>
</dbReference>
<accession>A0AAW9NWH1</accession>
<dbReference type="PANTHER" id="PTHR42711:SF5">
    <property type="entry name" value="ABC TRANSPORTER ATP-BINDING PROTEIN NATA"/>
    <property type="match status" value="1"/>
</dbReference>
<keyword evidence="2" id="KW-0813">Transport</keyword>
<dbReference type="SUPFAM" id="SSF52540">
    <property type="entry name" value="P-loop containing nucleoside triphosphate hydrolases"/>
    <property type="match status" value="1"/>
</dbReference>
<dbReference type="InterPro" id="IPR003439">
    <property type="entry name" value="ABC_transporter-like_ATP-bd"/>
</dbReference>
<comment type="caution">
    <text evidence="6">The sequence shown here is derived from an EMBL/GenBank/DDBJ whole genome shotgun (WGS) entry which is preliminary data.</text>
</comment>
<proteinExistence type="inferred from homology"/>
<dbReference type="InterPro" id="IPR050763">
    <property type="entry name" value="ABC_transporter_ATP-binding"/>
</dbReference>
<comment type="similarity">
    <text evidence="1">Belongs to the ABC transporter superfamily.</text>
</comment>
<keyword evidence="4 6" id="KW-0067">ATP-binding</keyword>
<dbReference type="SMART" id="SM00382">
    <property type="entry name" value="AAA"/>
    <property type="match status" value="1"/>
</dbReference>
<dbReference type="GO" id="GO:0005524">
    <property type="term" value="F:ATP binding"/>
    <property type="evidence" value="ECO:0007669"/>
    <property type="project" value="UniProtKB-KW"/>
</dbReference>
<reference evidence="6 7" key="1">
    <citation type="submission" date="2023-03" db="EMBL/GenBank/DDBJ databases">
        <title>Bacillus Genome Sequencing.</title>
        <authorList>
            <person name="Dunlap C."/>
        </authorList>
    </citation>
    <scope>NUCLEOTIDE SEQUENCE [LARGE SCALE GENOMIC DNA]</scope>
    <source>
        <strain evidence="6 7">B-59205</strain>
    </source>
</reference>
<evidence type="ECO:0000256" key="1">
    <source>
        <dbReference type="ARBA" id="ARBA00005417"/>
    </source>
</evidence>
<organism evidence="6 7">
    <name type="scientific">Metasolibacillus meyeri</name>
    <dbReference type="NCBI Taxonomy" id="1071052"/>
    <lineage>
        <taxon>Bacteria</taxon>
        <taxon>Bacillati</taxon>
        <taxon>Bacillota</taxon>
        <taxon>Bacilli</taxon>
        <taxon>Bacillales</taxon>
        <taxon>Caryophanaceae</taxon>
        <taxon>Metasolibacillus</taxon>
    </lineage>
</organism>
<evidence type="ECO:0000313" key="6">
    <source>
        <dbReference type="EMBL" id="MEC1178990.1"/>
    </source>
</evidence>
<gene>
    <name evidence="6" type="ORF">P9B03_10890</name>
</gene>
<dbReference type="InterPro" id="IPR017871">
    <property type="entry name" value="ABC_transporter-like_CS"/>
</dbReference>
<evidence type="ECO:0000313" key="7">
    <source>
        <dbReference type="Proteomes" id="UP001344888"/>
    </source>
</evidence>
<protein>
    <submittedName>
        <fullName evidence="6">ABC transporter ATP-binding protein</fullName>
    </submittedName>
</protein>
<evidence type="ECO:0000256" key="3">
    <source>
        <dbReference type="ARBA" id="ARBA00022741"/>
    </source>
</evidence>
<dbReference type="EMBL" id="JARSFG010000015">
    <property type="protein sequence ID" value="MEC1178990.1"/>
    <property type="molecule type" value="Genomic_DNA"/>
</dbReference>
<dbReference type="AlphaFoldDB" id="A0AAW9NWH1"/>
<dbReference type="Gene3D" id="3.40.50.300">
    <property type="entry name" value="P-loop containing nucleotide triphosphate hydrolases"/>
    <property type="match status" value="1"/>
</dbReference>
<sequence length="223" mass="25524">MLEVQSIYKQYDKKTVLENVSLSIGEGEIVGLVGENGAGKSTLLQLLATLMKPDAGEIYWQGLAYRQHVKAIKQQIGFVPQDLAIWEHFSVEDNMRYFERLSWKRIGIAACQQICRDMQLPQWKEPASSLSGGMKRKLNLAISLIHQPKLLLLDEPTVGIDMRSKQEIGRFLRQLAETHGTTIIYTSHDMNEIEQFTDRVLLIGKDRYYEELLRTKGIQVDCL</sequence>
<dbReference type="RefSeq" id="WP_326123474.1">
    <property type="nucleotide sequence ID" value="NZ_JARSFG010000015.1"/>
</dbReference>
<dbReference type="PANTHER" id="PTHR42711">
    <property type="entry name" value="ABC TRANSPORTER ATP-BINDING PROTEIN"/>
    <property type="match status" value="1"/>
</dbReference>
<dbReference type="Pfam" id="PF00005">
    <property type="entry name" value="ABC_tran"/>
    <property type="match status" value="1"/>
</dbReference>
<evidence type="ECO:0000256" key="4">
    <source>
        <dbReference type="ARBA" id="ARBA00022840"/>
    </source>
</evidence>
<dbReference type="CDD" id="cd03230">
    <property type="entry name" value="ABC_DR_subfamily_A"/>
    <property type="match status" value="1"/>
</dbReference>
<name>A0AAW9NWH1_9BACL</name>
<dbReference type="Proteomes" id="UP001344888">
    <property type="component" value="Unassembled WGS sequence"/>
</dbReference>
<keyword evidence="7" id="KW-1185">Reference proteome</keyword>
<keyword evidence="3" id="KW-0547">Nucleotide-binding</keyword>
<evidence type="ECO:0000256" key="2">
    <source>
        <dbReference type="ARBA" id="ARBA00022448"/>
    </source>
</evidence>
<dbReference type="GO" id="GO:0016887">
    <property type="term" value="F:ATP hydrolysis activity"/>
    <property type="evidence" value="ECO:0007669"/>
    <property type="project" value="InterPro"/>
</dbReference>
<feature type="domain" description="ABC transporter" evidence="5">
    <location>
        <begin position="2"/>
        <end position="222"/>
    </location>
</feature>